<comment type="cofactor">
    <cofactor evidence="1">
        <name>pyridoxal 5'-phosphate</name>
        <dbReference type="ChEBI" id="CHEBI:597326"/>
    </cofactor>
</comment>
<comment type="caution">
    <text evidence="6">The sequence shown here is derived from an EMBL/GenBank/DDBJ whole genome shotgun (WGS) entry which is preliminary data.</text>
</comment>
<dbReference type="EMBL" id="JADKGY010000022">
    <property type="protein sequence ID" value="MBK9983703.1"/>
    <property type="molecule type" value="Genomic_DNA"/>
</dbReference>
<dbReference type="InterPro" id="IPR005814">
    <property type="entry name" value="Aminotrans_3"/>
</dbReference>
<dbReference type="InterPro" id="IPR015421">
    <property type="entry name" value="PyrdxlP-dep_Trfase_major"/>
</dbReference>
<keyword evidence="3" id="KW-0808">Transferase</keyword>
<dbReference type="GO" id="GO:0030170">
    <property type="term" value="F:pyridoxal phosphate binding"/>
    <property type="evidence" value="ECO:0007669"/>
    <property type="project" value="InterPro"/>
</dbReference>
<keyword evidence="2 6" id="KW-0032">Aminotransferase</keyword>
<evidence type="ECO:0000256" key="2">
    <source>
        <dbReference type="ARBA" id="ARBA00022576"/>
    </source>
</evidence>
<dbReference type="PROSITE" id="PS00600">
    <property type="entry name" value="AA_TRANSFER_CLASS_3"/>
    <property type="match status" value="1"/>
</dbReference>
<evidence type="ECO:0000313" key="7">
    <source>
        <dbReference type="Proteomes" id="UP000808337"/>
    </source>
</evidence>
<dbReference type="Proteomes" id="UP000808337">
    <property type="component" value="Unassembled WGS sequence"/>
</dbReference>
<evidence type="ECO:0000313" key="6">
    <source>
        <dbReference type="EMBL" id="MBK9983703.1"/>
    </source>
</evidence>
<dbReference type="GO" id="GO:0042802">
    <property type="term" value="F:identical protein binding"/>
    <property type="evidence" value="ECO:0007669"/>
    <property type="project" value="TreeGrafter"/>
</dbReference>
<dbReference type="InterPro" id="IPR015424">
    <property type="entry name" value="PyrdxlP-dep_Trfase"/>
</dbReference>
<keyword evidence="4 5" id="KW-0663">Pyridoxal phosphate</keyword>
<comment type="similarity">
    <text evidence="5">Belongs to the class-III pyridoxal-phosphate-dependent aminotransferase family.</text>
</comment>
<dbReference type="CDD" id="cd00610">
    <property type="entry name" value="OAT_like"/>
    <property type="match status" value="1"/>
</dbReference>
<dbReference type="InterPro" id="IPR050103">
    <property type="entry name" value="Class-III_PLP-dep_AT"/>
</dbReference>
<dbReference type="SUPFAM" id="SSF53383">
    <property type="entry name" value="PLP-dependent transferases"/>
    <property type="match status" value="1"/>
</dbReference>
<reference evidence="6 7" key="1">
    <citation type="submission" date="2020-10" db="EMBL/GenBank/DDBJ databases">
        <title>Connecting structure to function with the recovery of over 1000 high-quality activated sludge metagenome-assembled genomes encoding full-length rRNA genes using long-read sequencing.</title>
        <authorList>
            <person name="Singleton C.M."/>
            <person name="Petriglieri F."/>
            <person name="Kristensen J.M."/>
            <person name="Kirkegaard R.H."/>
            <person name="Michaelsen T.Y."/>
            <person name="Andersen M.H."/>
            <person name="Karst S.M."/>
            <person name="Dueholm M.S."/>
            <person name="Nielsen P.H."/>
            <person name="Albertsen M."/>
        </authorList>
    </citation>
    <scope>NUCLEOTIDE SEQUENCE [LARGE SCALE GENOMIC DNA]</scope>
    <source>
        <strain evidence="6">Ribe_18-Q3-R11-54_MAXAC.273</strain>
    </source>
</reference>
<dbReference type="Pfam" id="PF00202">
    <property type="entry name" value="Aminotran_3"/>
    <property type="match status" value="1"/>
</dbReference>
<dbReference type="GO" id="GO:0008483">
    <property type="term" value="F:transaminase activity"/>
    <property type="evidence" value="ECO:0007669"/>
    <property type="project" value="UniProtKB-KW"/>
</dbReference>
<protein>
    <submittedName>
        <fullName evidence="6">Aspartate aminotransferase family protein</fullName>
    </submittedName>
</protein>
<evidence type="ECO:0000256" key="5">
    <source>
        <dbReference type="RuleBase" id="RU003560"/>
    </source>
</evidence>
<dbReference type="PIRSF" id="PIRSF000521">
    <property type="entry name" value="Transaminase_4ab_Lys_Orn"/>
    <property type="match status" value="1"/>
</dbReference>
<accession>A0A9D7SUZ7</accession>
<proteinExistence type="inferred from homology"/>
<dbReference type="InterPro" id="IPR049704">
    <property type="entry name" value="Aminotrans_3_PPA_site"/>
</dbReference>
<dbReference type="InterPro" id="IPR015422">
    <property type="entry name" value="PyrdxlP-dep_Trfase_small"/>
</dbReference>
<gene>
    <name evidence="6" type="ORF">IPP15_15210</name>
</gene>
<dbReference type="AlphaFoldDB" id="A0A9D7SUZ7"/>
<dbReference type="PANTHER" id="PTHR11986">
    <property type="entry name" value="AMINOTRANSFERASE CLASS III"/>
    <property type="match status" value="1"/>
</dbReference>
<organism evidence="6 7">
    <name type="scientific">Candidatus Opimibacter skivensis</name>
    <dbReference type="NCBI Taxonomy" id="2982028"/>
    <lineage>
        <taxon>Bacteria</taxon>
        <taxon>Pseudomonadati</taxon>
        <taxon>Bacteroidota</taxon>
        <taxon>Saprospiria</taxon>
        <taxon>Saprospirales</taxon>
        <taxon>Saprospiraceae</taxon>
        <taxon>Candidatus Opimibacter</taxon>
    </lineage>
</organism>
<evidence type="ECO:0000256" key="3">
    <source>
        <dbReference type="ARBA" id="ARBA00022679"/>
    </source>
</evidence>
<name>A0A9D7SUZ7_9BACT</name>
<dbReference type="FunFam" id="3.40.640.10:FF:000004">
    <property type="entry name" value="Acetylornithine aminotransferase"/>
    <property type="match status" value="1"/>
</dbReference>
<dbReference type="Gene3D" id="3.40.640.10">
    <property type="entry name" value="Type I PLP-dependent aspartate aminotransferase-like (Major domain)"/>
    <property type="match status" value="1"/>
</dbReference>
<evidence type="ECO:0000256" key="4">
    <source>
        <dbReference type="ARBA" id="ARBA00022898"/>
    </source>
</evidence>
<dbReference type="PANTHER" id="PTHR11986:SF79">
    <property type="entry name" value="ACETYLORNITHINE AMINOTRANSFERASE, MITOCHONDRIAL"/>
    <property type="match status" value="1"/>
</dbReference>
<dbReference type="Gene3D" id="3.90.1150.10">
    <property type="entry name" value="Aspartate Aminotransferase, domain 1"/>
    <property type="match status" value="1"/>
</dbReference>
<evidence type="ECO:0000256" key="1">
    <source>
        <dbReference type="ARBA" id="ARBA00001933"/>
    </source>
</evidence>
<sequence>MSLRSSFLRHIAQTSPEPDGFEVIRGEGIYLYDKDGNAYIDCISGIAVSSLGHSHPKIISAIRAQLDLHLHTQVYGEHITIPQVALAERLAQLLPPSLTTSYFTNSGTEAVEGALKLARKYIGRYEIISCRNAYHGSTAGAESLRADLLYTSSFMPLVPGIRHIDFNSFEDINRINDRTAAVIIEPIQGEAGVMLPAEGYLKAVKDKCKETGTLLILDEIQTGMGRTGTMWAFEQENVIPDILLVAKAFGGGLPLGAFISSEEIMSALSHDPPLGHLTTFGGNALSCVASLAAINIITEENLLHKAIALGKKISGALSQHPAVREVRSRGLMMAIELNDPGRLHPIVKACKKEGLLVDWFLFNDRSIRMAPPLVISDEEIEVMCGKLIKALNN</sequence>